<evidence type="ECO:0000313" key="1">
    <source>
        <dbReference type="EMBL" id="KAG5501419.1"/>
    </source>
</evidence>
<evidence type="ECO:0000313" key="2">
    <source>
        <dbReference type="Proteomes" id="UP000674318"/>
    </source>
</evidence>
<proteinExistence type="predicted"/>
<dbReference type="RefSeq" id="XP_067756042.1">
    <property type="nucleotide sequence ID" value="XM_067899252.1"/>
</dbReference>
<dbReference type="GeneID" id="94289329"/>
<dbReference type="AlphaFoldDB" id="A0A836HYA5"/>
<reference evidence="1 2" key="1">
    <citation type="submission" date="2021-02" db="EMBL/GenBank/DDBJ databases">
        <title>Porcisia hertigi Genome sequencing and assembly.</title>
        <authorList>
            <person name="Almutairi H."/>
            <person name="Gatherer D."/>
        </authorList>
    </citation>
    <scope>NUCLEOTIDE SEQUENCE [LARGE SCALE GENOMIC DNA]</scope>
    <source>
        <strain evidence="1 2">C119</strain>
    </source>
</reference>
<gene>
    <name evidence="1" type="ORF">JKF63_03232</name>
</gene>
<comment type="caution">
    <text evidence="1">The sequence shown here is derived from an EMBL/GenBank/DDBJ whole genome shotgun (WGS) entry which is preliminary data.</text>
</comment>
<sequence length="447" mass="48597">MAVGNSHRLQGKAADALVTLVQNCYPSATVLFTPTANNGGTMGSGDATVSGTLDALQTRLYTQRAAEQGLTEQAPGLQRFLALRHVVGPTPAVDAAAAAAAATSWWAPFYAVDSAMSARLNPPGLSSLTSLVPSRLTYHRLCCPDAVVYIDGVEEQDVGHLVAPTLIEAVKARTTPCSTVSATAVTHRGERQAPSYCRRKVDWAAIWEHKRCAMRGTDLLELSFPVSSDLAAADADVRERMLVSVANPAVTLADLQRQRNPERRRPLRTSFGFSLPCVQAAVPVAVIRAVRVVRRWQQQVLKCTPSTSAFWVSSFAHLLKTDVVDAGSPLTQQAEVCSQQRAELGLTATQVRYLSAIVQHGIGRPNMSEFSLEEETELLTFLLTSTVLHLASTLSLEAWNRTNYFLPAETFDSTRDAEVVIQTMRYGGVAHTLTFPIFSGMYRVLQR</sequence>
<organism evidence="1 2">
    <name type="scientific">Porcisia hertigi</name>
    <dbReference type="NCBI Taxonomy" id="2761500"/>
    <lineage>
        <taxon>Eukaryota</taxon>
        <taxon>Discoba</taxon>
        <taxon>Euglenozoa</taxon>
        <taxon>Kinetoplastea</taxon>
        <taxon>Metakinetoplastina</taxon>
        <taxon>Trypanosomatida</taxon>
        <taxon>Trypanosomatidae</taxon>
        <taxon>Leishmaniinae</taxon>
        <taxon>Porcisia</taxon>
    </lineage>
</organism>
<dbReference type="OrthoDB" id="272756at2759"/>
<dbReference type="KEGG" id="phet:94289329"/>
<name>A0A836HYA5_9TRYP</name>
<dbReference type="Proteomes" id="UP000674318">
    <property type="component" value="Unassembled WGS sequence"/>
</dbReference>
<protein>
    <submittedName>
        <fullName evidence="1">Uncharacterized protein</fullName>
    </submittedName>
</protein>
<accession>A0A836HYA5</accession>
<dbReference type="EMBL" id="JAFJZO010000027">
    <property type="protein sequence ID" value="KAG5501419.1"/>
    <property type="molecule type" value="Genomic_DNA"/>
</dbReference>
<keyword evidence="2" id="KW-1185">Reference proteome</keyword>